<gene>
    <name evidence="2" type="primary">ORF27679</name>
</gene>
<sequence>LSSGGKKEYFSLRVIGEGCYGDLQADQTHLNFGDILVGSSASCAINIYNNSICSLQYQLIVDDENIHTKRNNSRRSNSV</sequence>
<evidence type="ECO:0000313" key="2">
    <source>
        <dbReference type="EMBL" id="CEK56450.1"/>
    </source>
</evidence>
<dbReference type="AlphaFoldDB" id="A0A0B6YLX1"/>
<feature type="non-terminal residue" evidence="2">
    <location>
        <position position="79"/>
    </location>
</feature>
<dbReference type="InterPro" id="IPR057467">
    <property type="entry name" value="Ig_CFAP65_8th"/>
</dbReference>
<dbReference type="InterPro" id="IPR013783">
    <property type="entry name" value="Ig-like_fold"/>
</dbReference>
<evidence type="ECO:0000259" key="1">
    <source>
        <dbReference type="Pfam" id="PF25248"/>
    </source>
</evidence>
<dbReference type="PANTHER" id="PTHR46127:SF1">
    <property type="entry name" value="CILIA- AND FLAGELLA-ASSOCIATED PROTEIN 65"/>
    <property type="match status" value="1"/>
</dbReference>
<name>A0A0B6YLX1_9EUPU</name>
<dbReference type="Pfam" id="PF25248">
    <property type="entry name" value="Ig_CFAP65_8th"/>
    <property type="match status" value="1"/>
</dbReference>
<dbReference type="EMBL" id="HACG01009585">
    <property type="protein sequence ID" value="CEK56450.1"/>
    <property type="molecule type" value="Transcribed_RNA"/>
</dbReference>
<dbReference type="Gene3D" id="2.60.40.10">
    <property type="entry name" value="Immunoglobulins"/>
    <property type="match status" value="1"/>
</dbReference>
<protein>
    <recommendedName>
        <fullName evidence="1">CFAP65 eight Ig-like domain-containing protein</fullName>
    </recommendedName>
</protein>
<proteinExistence type="predicted"/>
<dbReference type="InterPro" id="IPR052614">
    <property type="entry name" value="CFAP65"/>
</dbReference>
<organism evidence="2">
    <name type="scientific">Arion vulgaris</name>
    <dbReference type="NCBI Taxonomy" id="1028688"/>
    <lineage>
        <taxon>Eukaryota</taxon>
        <taxon>Metazoa</taxon>
        <taxon>Spiralia</taxon>
        <taxon>Lophotrochozoa</taxon>
        <taxon>Mollusca</taxon>
        <taxon>Gastropoda</taxon>
        <taxon>Heterobranchia</taxon>
        <taxon>Euthyneura</taxon>
        <taxon>Panpulmonata</taxon>
        <taxon>Eupulmonata</taxon>
        <taxon>Stylommatophora</taxon>
        <taxon>Helicina</taxon>
        <taxon>Arionoidea</taxon>
        <taxon>Arionidae</taxon>
        <taxon>Arion</taxon>
    </lineage>
</organism>
<accession>A0A0B6YLX1</accession>
<feature type="non-terminal residue" evidence="2">
    <location>
        <position position="1"/>
    </location>
</feature>
<reference evidence="2" key="1">
    <citation type="submission" date="2014-12" db="EMBL/GenBank/DDBJ databases">
        <title>Insight into the proteome of Arion vulgaris.</title>
        <authorList>
            <person name="Aradska J."/>
            <person name="Bulat T."/>
            <person name="Smidak R."/>
            <person name="Sarate P."/>
            <person name="Gangsoo J."/>
            <person name="Sialana F."/>
            <person name="Bilban M."/>
            <person name="Lubec G."/>
        </authorList>
    </citation>
    <scope>NUCLEOTIDE SEQUENCE</scope>
    <source>
        <tissue evidence="2">Skin</tissue>
    </source>
</reference>
<feature type="domain" description="CFAP65 eight Ig-like" evidence="1">
    <location>
        <begin position="20"/>
        <end position="77"/>
    </location>
</feature>
<dbReference type="PANTHER" id="PTHR46127">
    <property type="entry name" value="CILIA- AND FLAGELLA-ASSOCIATED PROTEIN 65"/>
    <property type="match status" value="1"/>
</dbReference>